<protein>
    <recommendedName>
        <fullName evidence="4">Acyltransferase 3 domain-containing protein</fullName>
    </recommendedName>
</protein>
<feature type="transmembrane region" description="Helical" evidence="1">
    <location>
        <begin position="135"/>
        <end position="154"/>
    </location>
</feature>
<evidence type="ECO:0000313" key="2">
    <source>
        <dbReference type="EMBL" id="EGV34538.1"/>
    </source>
</evidence>
<dbReference type="RefSeq" id="WP_004379228.1">
    <property type="nucleotide sequence ID" value="NZ_JH114215.1"/>
</dbReference>
<name>G1W8V0_9BACT</name>
<sequence>MMMIVMHHYVVNSGLLSEMCAAPTSFKSIYLFLMGMWGKTIINCFVLITGYFMCTSRITLHKFVKLLFQLVFYNLGIGLIFLLSGKMPITLMNIVNILNPIQSVDTGFVSCFLLFYLFIPFLNRLLQGISKQQHLFLGCLGIGIYTVIGTNPVIHVAFNYITWFSVLYVVIAYIRFYGIFREQSVTFWGGLPSF</sequence>
<keyword evidence="1" id="KW-0812">Transmembrane</keyword>
<comment type="caution">
    <text evidence="2">The sequence shown here is derived from an EMBL/GenBank/DDBJ whole genome shotgun (WGS) entry which is preliminary data.</text>
</comment>
<feature type="transmembrane region" description="Helical" evidence="1">
    <location>
        <begin position="160"/>
        <end position="180"/>
    </location>
</feature>
<evidence type="ECO:0000256" key="1">
    <source>
        <dbReference type="SAM" id="Phobius"/>
    </source>
</evidence>
<evidence type="ECO:0008006" key="4">
    <source>
        <dbReference type="Google" id="ProtNLM"/>
    </source>
</evidence>
<evidence type="ECO:0000313" key="3">
    <source>
        <dbReference type="Proteomes" id="UP000005141"/>
    </source>
</evidence>
<proteinExistence type="predicted"/>
<accession>G1W8V0</accession>
<feature type="transmembrane region" description="Helical" evidence="1">
    <location>
        <begin position="29"/>
        <end position="54"/>
    </location>
</feature>
<reference evidence="2 3" key="1">
    <citation type="submission" date="2011-07" db="EMBL/GenBank/DDBJ databases">
        <title>The Genome Sequence of Prevotella oulorum F0390.</title>
        <authorList>
            <consortium name="The Broad Institute Genome Sequencing Platform"/>
            <consortium name="The Broad Institute Genome Sequencing Center for Infectious Disease"/>
            <person name="Earl A."/>
            <person name="Ward D."/>
            <person name="Feldgarden M."/>
            <person name="Gevers D."/>
            <person name="Izard J."/>
            <person name="Ganesan A."/>
            <person name="Baranova O.V."/>
            <person name="Blanton J.M."/>
            <person name="Tanner A.C."/>
            <person name="Dewhirst F.E."/>
            <person name="Young S.K."/>
            <person name="Zeng Q."/>
            <person name="Gargeya S."/>
            <person name="Fitzgerald M."/>
            <person name="Haas B."/>
            <person name="Abouelleil A."/>
            <person name="Alvarado L."/>
            <person name="Arachchi H.M."/>
            <person name="Berlin A."/>
            <person name="Brown A."/>
            <person name="Chapman S.B."/>
            <person name="Chen Z."/>
            <person name="Dunbar C."/>
            <person name="Freedman E."/>
            <person name="Gearin G."/>
            <person name="Gellesch M."/>
            <person name="Goldberg J."/>
            <person name="Griggs A."/>
            <person name="Gujja S."/>
            <person name="Heiman D."/>
            <person name="Howarth C."/>
            <person name="Larson L."/>
            <person name="Lui A."/>
            <person name="MacDonald P.J.P."/>
            <person name="Mehta T."/>
            <person name="Montmayeur A."/>
            <person name="Murphy C."/>
            <person name="Neiman D."/>
            <person name="Pearson M."/>
            <person name="Priest M."/>
            <person name="Roberts A."/>
            <person name="Saif S."/>
            <person name="Shea T."/>
            <person name="Shenoy N."/>
            <person name="Sisk P."/>
            <person name="Stolte C."/>
            <person name="Sykes S."/>
            <person name="Wortman J."/>
            <person name="Nusbaum C."/>
            <person name="Birren B."/>
        </authorList>
    </citation>
    <scope>NUCLEOTIDE SEQUENCE [LARGE SCALE GENOMIC DNA]</scope>
    <source>
        <strain evidence="2 3">F0390</strain>
    </source>
</reference>
<keyword evidence="1" id="KW-0472">Membrane</keyword>
<gene>
    <name evidence="2" type="ORF">HMPREF9431_00251</name>
</gene>
<feature type="transmembrane region" description="Helical" evidence="1">
    <location>
        <begin position="104"/>
        <end position="123"/>
    </location>
</feature>
<dbReference type="Proteomes" id="UP000005141">
    <property type="component" value="Unassembled WGS sequence"/>
</dbReference>
<keyword evidence="3" id="KW-1185">Reference proteome</keyword>
<dbReference type="EMBL" id="ADGI01000014">
    <property type="protein sequence ID" value="EGV34538.1"/>
    <property type="molecule type" value="Genomic_DNA"/>
</dbReference>
<dbReference type="GeneID" id="95427114"/>
<dbReference type="eggNOG" id="COG3274">
    <property type="taxonomic scope" value="Bacteria"/>
</dbReference>
<dbReference type="HOGENOM" id="CLU_1401354_0_0_10"/>
<organism evidence="2 3">
    <name type="scientific">Segatella oulorum F0390</name>
    <dbReference type="NCBI Taxonomy" id="702438"/>
    <lineage>
        <taxon>Bacteria</taxon>
        <taxon>Pseudomonadati</taxon>
        <taxon>Bacteroidota</taxon>
        <taxon>Bacteroidia</taxon>
        <taxon>Bacteroidales</taxon>
        <taxon>Prevotellaceae</taxon>
        <taxon>Segatella</taxon>
    </lineage>
</organism>
<dbReference type="AlphaFoldDB" id="G1W8V0"/>
<feature type="transmembrane region" description="Helical" evidence="1">
    <location>
        <begin position="66"/>
        <end position="84"/>
    </location>
</feature>
<dbReference type="PATRIC" id="fig|702438.4.peg.259"/>
<keyword evidence="1" id="KW-1133">Transmembrane helix</keyword>